<dbReference type="Gene3D" id="3.40.309.10">
    <property type="entry name" value="Aldehyde Dehydrogenase, Chain A, domain 2"/>
    <property type="match status" value="1"/>
</dbReference>
<dbReference type="AlphaFoldDB" id="A0A7S1TQ26"/>
<organism evidence="4">
    <name type="scientific">Phaeomonas parva</name>
    <dbReference type="NCBI Taxonomy" id="124430"/>
    <lineage>
        <taxon>Eukaryota</taxon>
        <taxon>Sar</taxon>
        <taxon>Stramenopiles</taxon>
        <taxon>Ochrophyta</taxon>
        <taxon>Pinguiophyceae</taxon>
        <taxon>Pinguiochrysidales</taxon>
        <taxon>Pinguiochrysidaceae</taxon>
        <taxon>Phaeomonas</taxon>
    </lineage>
</organism>
<evidence type="ECO:0000256" key="1">
    <source>
        <dbReference type="ARBA" id="ARBA00009986"/>
    </source>
</evidence>
<proteinExistence type="inferred from homology"/>
<dbReference type="SUPFAM" id="SSF53720">
    <property type="entry name" value="ALDH-like"/>
    <property type="match status" value="1"/>
</dbReference>
<dbReference type="InterPro" id="IPR016161">
    <property type="entry name" value="Ald_DH/histidinol_DH"/>
</dbReference>
<dbReference type="GO" id="GO:0016620">
    <property type="term" value="F:oxidoreductase activity, acting on the aldehyde or oxo group of donors, NAD or NADP as acceptor"/>
    <property type="evidence" value="ECO:0007669"/>
    <property type="project" value="InterPro"/>
</dbReference>
<comment type="similarity">
    <text evidence="1">Belongs to the aldehyde dehydrogenase family.</text>
</comment>
<dbReference type="InterPro" id="IPR015590">
    <property type="entry name" value="Aldehyde_DH_dom"/>
</dbReference>
<name>A0A7S1TQ26_9STRA</name>
<dbReference type="EMBL" id="HBGJ01001517">
    <property type="protein sequence ID" value="CAD9242674.1"/>
    <property type="molecule type" value="Transcribed_RNA"/>
</dbReference>
<evidence type="ECO:0000256" key="2">
    <source>
        <dbReference type="ARBA" id="ARBA00023002"/>
    </source>
</evidence>
<dbReference type="InterPro" id="IPR016163">
    <property type="entry name" value="Ald_DH_C"/>
</dbReference>
<sequence length="400" mass="42819">MRAQLGRLPEWFEYYGAIVRTHEGRTTPFLGPYLNYVQDMPLGAVAQITPWNHPLLIAVKKLAPALAAGNSVVLKPSELAPVAVLELARIFKEAGLPDGVLSVLPGLGPEAGAAMCSHDLVRKVDLTGGTPTGRKVGAAAGANLASVVSELGGKAPMIVFPDADLDQVVNGAAFASFVASGQTCIMGARLLVHESIYDDVVGRFVAKAESIQLGDPMETATQMGPVVSEAQMQRVLDYVDIAKAEGARILTGGKAPPAGSLPDEVANGYYVEPTIIAAKPGMRCVQEEVFGPYVVCYPFKDEADAIRLANDSPFGLAAAIWTRDVARGHRVASEMDVGIVWINDHHRNDPSSPWGGTKDSGIGRENGLEAFREYTQSRSVVVRMSDEKFDWFEDPNARYS</sequence>
<evidence type="ECO:0000313" key="4">
    <source>
        <dbReference type="EMBL" id="CAD9242674.1"/>
    </source>
</evidence>
<dbReference type="Gene3D" id="3.40.605.10">
    <property type="entry name" value="Aldehyde Dehydrogenase, Chain A, domain 1"/>
    <property type="match status" value="1"/>
</dbReference>
<reference evidence="4" key="1">
    <citation type="submission" date="2021-01" db="EMBL/GenBank/DDBJ databases">
        <authorList>
            <person name="Corre E."/>
            <person name="Pelletier E."/>
            <person name="Niang G."/>
            <person name="Scheremetjew M."/>
            <person name="Finn R."/>
            <person name="Kale V."/>
            <person name="Holt S."/>
            <person name="Cochrane G."/>
            <person name="Meng A."/>
            <person name="Brown T."/>
            <person name="Cohen L."/>
        </authorList>
    </citation>
    <scope>NUCLEOTIDE SEQUENCE</scope>
    <source>
        <strain evidence="4">CCMP2877</strain>
    </source>
</reference>
<dbReference type="FunFam" id="3.40.309.10:FF:000012">
    <property type="entry name" value="Betaine aldehyde dehydrogenase"/>
    <property type="match status" value="1"/>
</dbReference>
<dbReference type="Pfam" id="PF00171">
    <property type="entry name" value="Aldedh"/>
    <property type="match status" value="1"/>
</dbReference>
<feature type="domain" description="Aldehyde dehydrogenase" evidence="3">
    <location>
        <begin position="3"/>
        <end position="380"/>
    </location>
</feature>
<dbReference type="InterPro" id="IPR016162">
    <property type="entry name" value="Ald_DH_N"/>
</dbReference>
<evidence type="ECO:0000259" key="3">
    <source>
        <dbReference type="Pfam" id="PF00171"/>
    </source>
</evidence>
<gene>
    <name evidence="4" type="ORF">PPAR1163_LOCUS1018</name>
</gene>
<protein>
    <recommendedName>
        <fullName evidence="3">Aldehyde dehydrogenase domain-containing protein</fullName>
    </recommendedName>
</protein>
<dbReference type="PANTHER" id="PTHR11699">
    <property type="entry name" value="ALDEHYDE DEHYDROGENASE-RELATED"/>
    <property type="match status" value="1"/>
</dbReference>
<accession>A0A7S1TQ26</accession>
<keyword evidence="2" id="KW-0560">Oxidoreductase</keyword>